<gene>
    <name evidence="1" type="ORF">MRB53_022676</name>
</gene>
<reference evidence="1 2" key="1">
    <citation type="journal article" date="2022" name="Hortic Res">
        <title>A haplotype resolved chromosomal level avocado genome allows analysis of novel avocado genes.</title>
        <authorList>
            <person name="Nath O."/>
            <person name="Fletcher S.J."/>
            <person name="Hayward A."/>
            <person name="Shaw L.M."/>
            <person name="Masouleh A.K."/>
            <person name="Furtado A."/>
            <person name="Henry R.J."/>
            <person name="Mitter N."/>
        </authorList>
    </citation>
    <scope>NUCLEOTIDE SEQUENCE [LARGE SCALE GENOMIC DNA]</scope>
    <source>
        <strain evidence="2">cv. Hass</strain>
    </source>
</reference>
<dbReference type="EMBL" id="CM056815">
    <property type="protein sequence ID" value="KAJ8629353.1"/>
    <property type="molecule type" value="Genomic_DNA"/>
</dbReference>
<name>A0ACC2L8G8_PERAE</name>
<proteinExistence type="predicted"/>
<protein>
    <submittedName>
        <fullName evidence="1">Uncharacterized protein</fullName>
    </submittedName>
</protein>
<evidence type="ECO:0000313" key="1">
    <source>
        <dbReference type="EMBL" id="KAJ8629353.1"/>
    </source>
</evidence>
<keyword evidence="2" id="KW-1185">Reference proteome</keyword>
<evidence type="ECO:0000313" key="2">
    <source>
        <dbReference type="Proteomes" id="UP001234297"/>
    </source>
</evidence>
<organism evidence="1 2">
    <name type="scientific">Persea americana</name>
    <name type="common">Avocado</name>
    <dbReference type="NCBI Taxonomy" id="3435"/>
    <lineage>
        <taxon>Eukaryota</taxon>
        <taxon>Viridiplantae</taxon>
        <taxon>Streptophyta</taxon>
        <taxon>Embryophyta</taxon>
        <taxon>Tracheophyta</taxon>
        <taxon>Spermatophyta</taxon>
        <taxon>Magnoliopsida</taxon>
        <taxon>Magnoliidae</taxon>
        <taxon>Laurales</taxon>
        <taxon>Lauraceae</taxon>
        <taxon>Persea</taxon>
    </lineage>
</organism>
<accession>A0ACC2L8G8</accession>
<sequence>MGEKEVEASGSKSVPVVVQSISTFNARITLTESNYDVWSQLMEMHIAEREKLSYIRGKTKPPAESEDGYEKWKSIERQRVHIFLAGLDGEFEQVRGEILRKEPVPDLEECYALVRSEAARRTTLNRESENSEASAMLARNRSDLKRQDRSRSQQNQHDRSQDQSRSHDQFCTSGSDKPSYKFVEAKTDRDDEVAERAFALVATTGNSSGKALNISASVLNNTWIID</sequence>
<comment type="caution">
    <text evidence="1">The sequence shown here is derived from an EMBL/GenBank/DDBJ whole genome shotgun (WGS) entry which is preliminary data.</text>
</comment>
<dbReference type="Proteomes" id="UP001234297">
    <property type="component" value="Chromosome 7"/>
</dbReference>